<accession>A0A7D7QXF7</accession>
<evidence type="ECO:0000259" key="2">
    <source>
        <dbReference type="Pfam" id="PF05378"/>
    </source>
</evidence>
<dbReference type="InterPro" id="IPR043129">
    <property type="entry name" value="ATPase_NBD"/>
</dbReference>
<dbReference type="PANTHER" id="PTHR11365:SF23">
    <property type="entry name" value="HYPOTHETICAL 5-OXOPROLINASE (EUROFUNG)-RELATED"/>
    <property type="match status" value="1"/>
</dbReference>
<dbReference type="InterPro" id="IPR049517">
    <property type="entry name" value="ACX-like_C"/>
</dbReference>
<dbReference type="PANTHER" id="PTHR11365">
    <property type="entry name" value="5-OXOPROLINASE RELATED"/>
    <property type="match status" value="1"/>
</dbReference>
<gene>
    <name evidence="4" type="ORF">H1R19_20665</name>
</gene>
<feature type="domain" description="Hydantoinase A/oxoprolinase" evidence="1">
    <location>
        <begin position="204"/>
        <end position="498"/>
    </location>
</feature>
<dbReference type="InterPro" id="IPR002821">
    <property type="entry name" value="Hydantoinase_A"/>
</dbReference>
<dbReference type="GO" id="GO:0005829">
    <property type="term" value="C:cytosol"/>
    <property type="evidence" value="ECO:0007669"/>
    <property type="project" value="TreeGrafter"/>
</dbReference>
<dbReference type="Proteomes" id="UP000515663">
    <property type="component" value="Chromosome"/>
</dbReference>
<dbReference type="InterPro" id="IPR008040">
    <property type="entry name" value="Hydant_A_N"/>
</dbReference>
<dbReference type="RefSeq" id="WP_188328179.1">
    <property type="nucleotide sequence ID" value="NZ_CP059491.1"/>
</dbReference>
<organism evidence="4 5">
    <name type="scientific">Gordonia jinghuaiqii</name>
    <dbReference type="NCBI Taxonomy" id="2758710"/>
    <lineage>
        <taxon>Bacteria</taxon>
        <taxon>Bacillati</taxon>
        <taxon>Actinomycetota</taxon>
        <taxon>Actinomycetes</taxon>
        <taxon>Mycobacteriales</taxon>
        <taxon>Gordoniaceae</taxon>
        <taxon>Gordonia</taxon>
    </lineage>
</organism>
<evidence type="ECO:0000313" key="5">
    <source>
        <dbReference type="Proteomes" id="UP000515663"/>
    </source>
</evidence>
<evidence type="ECO:0000259" key="3">
    <source>
        <dbReference type="Pfam" id="PF19278"/>
    </source>
</evidence>
<dbReference type="EMBL" id="CP059491">
    <property type="protein sequence ID" value="QMT01228.1"/>
    <property type="molecule type" value="Genomic_DNA"/>
</dbReference>
<name>A0A7D7QXF7_9ACTN</name>
<dbReference type="SUPFAM" id="SSF53067">
    <property type="entry name" value="Actin-like ATPase domain"/>
    <property type="match status" value="1"/>
</dbReference>
<keyword evidence="5" id="KW-1185">Reference proteome</keyword>
<protein>
    <submittedName>
        <fullName evidence="4">Hydantoinase/oxoprolinase family protein</fullName>
    </submittedName>
</protein>
<dbReference type="Pfam" id="PF05378">
    <property type="entry name" value="Hydant_A_N"/>
    <property type="match status" value="1"/>
</dbReference>
<dbReference type="InterPro" id="IPR045079">
    <property type="entry name" value="Oxoprolinase-like"/>
</dbReference>
<dbReference type="KEGG" id="gji:H1R19_20665"/>
<evidence type="ECO:0000313" key="4">
    <source>
        <dbReference type="EMBL" id="QMT01228.1"/>
    </source>
</evidence>
<evidence type="ECO:0000259" key="1">
    <source>
        <dbReference type="Pfam" id="PF01968"/>
    </source>
</evidence>
<dbReference type="AlphaFoldDB" id="A0A7D7QXF7"/>
<dbReference type="GO" id="GO:0017168">
    <property type="term" value="F:5-oxoprolinase (ATP-hydrolyzing) activity"/>
    <property type="evidence" value="ECO:0007669"/>
    <property type="project" value="TreeGrafter"/>
</dbReference>
<feature type="domain" description="Acetophenone carboxylase-like C-terminal" evidence="3">
    <location>
        <begin position="523"/>
        <end position="680"/>
    </location>
</feature>
<sequence length="706" mass="74387">MYTISVDTGGTFTDVVVADSAGHIWLAKALTTKERAFLAIENALGVIAPKLDLTVDALLGMTTRFNYGTTRSTNAVVEGTAARTAFFTTAGFPDILLLREGGKPDPFRPLPYGKPYVPRHLTFEIDERMDAEATAFRPLDEDSVKTAIDGALAQGAEAIGVCLLWSVANPTHEIRVGELIAEHAPGTPFTLSHQLNPVVREYRRASATVLDASLKPLMQQFFADLEGDLNGAGFAGNLFISTSYGGSWSPEDIAGRPIYSIGSGPSMAPVSAVHDADLDLPGGSAAHDLLVADTGGTTFDVGLVRAGHIQHTNETWLGGRWIGNITGTRAVDVRSIGSGGGSIAWLDSGGLLRVGPRSAGSAPGPVCYGLGGTEPTVTDAAFVLGYLDSTNFMDGTLALDLDAARETYRQLGERIGMTTEQAAHAALTIAADNIVTAIRETTIARGVDPREVTIVAGGGGSGMNIGRIAGELGTRHVLLPKTAGAMSACGALFSDVISEFTSVAYSTTADFDPVPVNARLAEVRAQAEEFLTGMGDLAADSSIEYFVEARYKQQAWELTVALPYGDLGPGDGKMLEEAFHEVHERIFGVREPGQYLELLSWSARATARLPKPTLRADDAGRSTVPTPIRTGRSYFGDIGWVATSFYDGPALPLEAVISGPAVVQEPTTTLVVYPGQQATVTRNGNYLIDTAAGTAAGTAFDADKEN</sequence>
<feature type="domain" description="Hydantoinase/oxoprolinase N-terminal" evidence="2">
    <location>
        <begin position="4"/>
        <end position="183"/>
    </location>
</feature>
<dbReference type="Pfam" id="PF19278">
    <property type="entry name" value="Hydant_A_C"/>
    <property type="match status" value="1"/>
</dbReference>
<reference evidence="5" key="1">
    <citation type="submission" date="2020-07" db="EMBL/GenBank/DDBJ databases">
        <title>novel species isolated from the respiratory tract of Marmot.</title>
        <authorList>
            <person name="Zhang G."/>
        </authorList>
    </citation>
    <scope>NUCLEOTIDE SEQUENCE [LARGE SCALE GENOMIC DNA]</scope>
    <source>
        <strain evidence="5">686</strain>
    </source>
</reference>
<dbReference type="Pfam" id="PF01968">
    <property type="entry name" value="Hydantoinase_A"/>
    <property type="match status" value="1"/>
</dbReference>
<dbReference type="GO" id="GO:0006749">
    <property type="term" value="P:glutathione metabolic process"/>
    <property type="evidence" value="ECO:0007669"/>
    <property type="project" value="TreeGrafter"/>
</dbReference>
<proteinExistence type="predicted"/>